<comment type="caution">
    <text evidence="1">The sequence shown here is derived from an EMBL/GenBank/DDBJ whole genome shotgun (WGS) entry which is preliminary data.</text>
</comment>
<sequence length="90" mass="10264">MHSRITDTKTLIDTWDAIMRPGDEPTRALVNTLNLALGTLGTRYTSNDYLRWKRGDRKVPERVRVVFIRAVLQHELGQKAGTRLADLICS</sequence>
<reference evidence="1 2" key="1">
    <citation type="journal article" date="2018" name="ISME J.">
        <title>Endosymbiont genomes yield clues of tubeworm success.</title>
        <authorList>
            <person name="Li Y."/>
            <person name="Liles M.R."/>
            <person name="Halanych K.M."/>
        </authorList>
    </citation>
    <scope>NUCLEOTIDE SEQUENCE [LARGE SCALE GENOMIC DNA]</scope>
    <source>
        <strain evidence="1">A1422</strain>
    </source>
</reference>
<evidence type="ECO:0000313" key="2">
    <source>
        <dbReference type="Proteomes" id="UP000255508"/>
    </source>
</evidence>
<evidence type="ECO:0000313" key="1">
    <source>
        <dbReference type="EMBL" id="RDH86946.1"/>
    </source>
</evidence>
<name>A0A370DS18_9GAMM</name>
<dbReference type="AlphaFoldDB" id="A0A370DS18"/>
<protein>
    <submittedName>
        <fullName evidence="1">Uncharacterized protein</fullName>
    </submittedName>
</protein>
<proteinExistence type="predicted"/>
<dbReference type="EMBL" id="QFXD01000280">
    <property type="protein sequence ID" value="RDH86946.1"/>
    <property type="molecule type" value="Genomic_DNA"/>
</dbReference>
<organism evidence="1 2">
    <name type="scientific">endosymbiont of Lamellibrachia luymesi</name>
    <dbReference type="NCBI Taxonomy" id="2200907"/>
    <lineage>
        <taxon>Bacteria</taxon>
        <taxon>Pseudomonadati</taxon>
        <taxon>Pseudomonadota</taxon>
        <taxon>Gammaproteobacteria</taxon>
        <taxon>sulfur-oxidizing symbionts</taxon>
    </lineage>
</organism>
<dbReference type="Proteomes" id="UP000255508">
    <property type="component" value="Unassembled WGS sequence"/>
</dbReference>
<accession>A0A370DS18</accession>
<gene>
    <name evidence="1" type="ORF">DIZ79_15665</name>
</gene>